<dbReference type="InterPro" id="IPR015943">
    <property type="entry name" value="WD40/YVTN_repeat-like_dom_sf"/>
</dbReference>
<dbReference type="Pfam" id="PF00400">
    <property type="entry name" value="WD40"/>
    <property type="match status" value="12"/>
</dbReference>
<feature type="repeat" description="WD" evidence="3">
    <location>
        <begin position="870"/>
        <end position="901"/>
    </location>
</feature>
<evidence type="ECO:0000313" key="7">
    <source>
        <dbReference type="Proteomes" id="UP000010472"/>
    </source>
</evidence>
<dbReference type="InterPro" id="IPR027417">
    <property type="entry name" value="P-loop_NTPase"/>
</dbReference>
<dbReference type="PROSITE" id="PS00678">
    <property type="entry name" value="WD_REPEATS_1"/>
    <property type="match status" value="4"/>
</dbReference>
<evidence type="ECO:0000256" key="1">
    <source>
        <dbReference type="ARBA" id="ARBA00022574"/>
    </source>
</evidence>
<dbReference type="PROSITE" id="PS50294">
    <property type="entry name" value="WD_REPEATS_REGION"/>
    <property type="match status" value="11"/>
</dbReference>
<sequence length="1414" mass="157744">MKRYALVIGISAYDSNYLPKLAKPAASAEAIAQILEQHGDFQEVRRLPANWLSSDRSEVGISKLTANELSKELKRLLEVQLKDGGEALIYFSGHGFVMPDNMGESEAFLAASDTQIGVENGQVIWQRNSISLRSLSKKFSESKVNNLVVLLDCCHSGSLIESKVVQQVLTFAGDRSIALMAACRDFEKAYEGGAESPYSIFTTALLTGLSRSQNENAEEVTSNKLNTVIEQELRGTGQEPVCLIYKQPMTIVRYSAIAPGILPAKTELQRDNPYLGLYPFEEKDAERFFGREQVIWDVINCIDHNPFLAVMGSSGSGKSSLIKAGVLPKLRQRYQWQIAVMTPGKNPRQKLIEVLEQRQTEETTFLLIIDQFEEVFTLCEDQVECQGFFRLIAKEVSKSEYETRIAVVIRADFMSKCGDYAEIADLINASRPTGYVVKSLCLPEFRTDIEQAIALPALRQGVSFESGLVAEIVSDVIADPGALPLLQYALKELWKVCIEQPENPEPCLTWKGYEQIGKVGGALTKQANLIYDSFSKAEQQFVRYLFAEELVQLGEGEKVTRRRTTWKRLESIAYPPELTKELVREVVNQLAIQRLIVTDEETVEVAHESLLSEWALLKQWIDTDREKIRLKHRIESECRDWQEKYQKSDKALLMGALLATVEEKLDWEKLPEAEYVKKSLEKRDHELTFYRATLIGAVASLFCITVIAIFAGVKWQAADRGQIEALTTSSTAKFNENRNSFNALIDALKAAEQLKNSIVLAKNPESQSQVIGALIQARAFVKERNRIEQHNNYVSTVSYSPDGKLIATGSGDNTVKLWDLERRKFKTLPKQKNAISSVSFNHNSSKIATASYDGTVKLWNAKGNLIKTLQQPNKMPVYSVTFSPDGTIATASSDATVKLWDKNGNFLQTLNDKKTPDGHKKAVYSVSFSPNGNTIATGSHDKTVKIWTQQQGKWKINILNGHTKMVTKVSFNGKGDLLASASNDKTAILWDLKTRKQRIKLTGHIDGVKDISFNPKEPIIATASADNKIKLWDLKGKLLNTLAGHTSRVNSISFKPDGSILASGSNDKTVKLWAIKNNWLTVLTTYENSADLVKISPDGQIIATASNNQLKLFQKKTPDSQILATGSNNQLKLLQDKNFENRISDFSFSLNSQKVAIANWDGTVQLWNRQDNSFKDLPGKRDQEMLSVSISPDGEIAAGTQAGLIQLWAKDQRSLGSFPAHKTKIFSIKFSPDNNIIASADDGGNIKLWNRKSKKLQDFWQSNNSPIYSIDFSPDSQILATASEDNTVKLWKQDSKGKYILIKTLKHDGGVASVSFSKDGNLLASASDDKIVRIWTKDGTLIKKLTGHQDEVTSVSFSPNDNNILASSSSDQKVLLWDLDKLTVDELRKDGCEWLQDYRKNNSNAPSDICNDVK</sequence>
<feature type="repeat" description="WD" evidence="3">
    <location>
        <begin position="1001"/>
        <end position="1035"/>
    </location>
</feature>
<proteinExistence type="predicted"/>
<dbReference type="GO" id="GO:0004197">
    <property type="term" value="F:cysteine-type endopeptidase activity"/>
    <property type="evidence" value="ECO:0007669"/>
    <property type="project" value="InterPro"/>
</dbReference>
<dbReference type="InterPro" id="IPR050349">
    <property type="entry name" value="WD_LIS1/nudF_dynein_reg"/>
</dbReference>
<dbReference type="Pfam" id="PF00656">
    <property type="entry name" value="Peptidase_C14"/>
    <property type="match status" value="1"/>
</dbReference>
<dbReference type="PATRIC" id="fig|1173022.3.peg.3516"/>
<feature type="repeat" description="WD" evidence="3">
    <location>
        <begin position="1260"/>
        <end position="1292"/>
    </location>
</feature>
<dbReference type="CDD" id="cd00200">
    <property type="entry name" value="WD40"/>
    <property type="match status" value="2"/>
</dbReference>
<feature type="repeat" description="WD" evidence="3">
    <location>
        <begin position="916"/>
        <end position="947"/>
    </location>
</feature>
<protein>
    <submittedName>
        <fullName evidence="6">Peptidase C14 caspase catalytic subunit p20</fullName>
    </submittedName>
</protein>
<dbReference type="KEGG" id="cep:Cri9333_3253"/>
<reference evidence="6 7" key="1">
    <citation type="submission" date="2012-06" db="EMBL/GenBank/DDBJ databases">
        <title>Finished chromosome of genome of Crinalium epipsammum PCC 9333.</title>
        <authorList>
            <consortium name="US DOE Joint Genome Institute"/>
            <person name="Gugger M."/>
            <person name="Coursin T."/>
            <person name="Rippka R."/>
            <person name="Tandeau De Marsac N."/>
            <person name="Huntemann M."/>
            <person name="Wei C.-L."/>
            <person name="Han J."/>
            <person name="Detter J.C."/>
            <person name="Han C."/>
            <person name="Tapia R."/>
            <person name="Davenport K."/>
            <person name="Daligault H."/>
            <person name="Erkkila T."/>
            <person name="Gu W."/>
            <person name="Munk A.C.C."/>
            <person name="Teshima H."/>
            <person name="Xu Y."/>
            <person name="Chain P."/>
            <person name="Chen A."/>
            <person name="Krypides N."/>
            <person name="Mavromatis K."/>
            <person name="Markowitz V."/>
            <person name="Szeto E."/>
            <person name="Ivanova N."/>
            <person name="Mikhailova N."/>
            <person name="Ovchinnikova G."/>
            <person name="Pagani I."/>
            <person name="Pati A."/>
            <person name="Goodwin L."/>
            <person name="Peters L."/>
            <person name="Pitluck S."/>
            <person name="Woyke T."/>
            <person name="Kerfeld C."/>
        </authorList>
    </citation>
    <scope>NUCLEOTIDE SEQUENCE [LARGE SCALE GENOMIC DNA]</scope>
    <source>
        <strain evidence="6 7">PCC 9333</strain>
    </source>
</reference>
<dbReference type="OrthoDB" id="464342at2"/>
<dbReference type="InterPro" id="IPR020472">
    <property type="entry name" value="WD40_PAC1"/>
</dbReference>
<dbReference type="RefSeq" id="WP_015204190.1">
    <property type="nucleotide sequence ID" value="NC_019753.1"/>
</dbReference>
<keyword evidence="1 3" id="KW-0853">WD repeat</keyword>
<feature type="repeat" description="WD" evidence="3">
    <location>
        <begin position="1345"/>
        <end position="1380"/>
    </location>
</feature>
<feature type="repeat" description="WD" evidence="3">
    <location>
        <begin position="1042"/>
        <end position="1077"/>
    </location>
</feature>
<dbReference type="EMBL" id="CP003620">
    <property type="protein sequence ID" value="AFZ14084.1"/>
    <property type="molecule type" value="Genomic_DNA"/>
</dbReference>
<feature type="domain" description="Peptidase C14 caspase" evidence="4">
    <location>
        <begin position="2"/>
        <end position="230"/>
    </location>
</feature>
<dbReference type="PROSITE" id="PS50082">
    <property type="entry name" value="WD_REPEATS_2"/>
    <property type="match status" value="11"/>
</dbReference>
<dbReference type="InterPro" id="IPR049052">
    <property type="entry name" value="nSTAND1"/>
</dbReference>
<dbReference type="SMART" id="SM00320">
    <property type="entry name" value="WD40"/>
    <property type="match status" value="14"/>
</dbReference>
<organism evidence="6 7">
    <name type="scientific">Crinalium epipsammum PCC 9333</name>
    <dbReference type="NCBI Taxonomy" id="1173022"/>
    <lineage>
        <taxon>Bacteria</taxon>
        <taxon>Bacillati</taxon>
        <taxon>Cyanobacteriota</taxon>
        <taxon>Cyanophyceae</taxon>
        <taxon>Gomontiellales</taxon>
        <taxon>Gomontiellaceae</taxon>
        <taxon>Crinalium</taxon>
    </lineage>
</organism>
<keyword evidence="7" id="KW-1185">Reference proteome</keyword>
<dbReference type="Gene3D" id="3.40.50.1460">
    <property type="match status" value="1"/>
</dbReference>
<dbReference type="SUPFAM" id="SSF52540">
    <property type="entry name" value="P-loop containing nucleoside triphosphate hydrolases"/>
    <property type="match status" value="1"/>
</dbReference>
<dbReference type="SUPFAM" id="SSF52129">
    <property type="entry name" value="Caspase-like"/>
    <property type="match status" value="1"/>
</dbReference>
<feature type="domain" description="Novel STAND NTPase 1" evidence="5">
    <location>
        <begin position="273"/>
        <end position="648"/>
    </location>
</feature>
<keyword evidence="2" id="KW-0677">Repeat</keyword>
<dbReference type="InterPro" id="IPR036322">
    <property type="entry name" value="WD40_repeat_dom_sf"/>
</dbReference>
<dbReference type="InterPro" id="IPR001680">
    <property type="entry name" value="WD40_rpt"/>
</dbReference>
<accession>K9W2R5</accession>
<dbReference type="PANTHER" id="PTHR44129">
    <property type="entry name" value="WD REPEAT-CONTAINING PROTEIN POP1"/>
    <property type="match status" value="1"/>
</dbReference>
<evidence type="ECO:0000259" key="5">
    <source>
        <dbReference type="Pfam" id="PF20703"/>
    </source>
</evidence>
<dbReference type="PRINTS" id="PR00320">
    <property type="entry name" value="GPROTEINBRPT"/>
</dbReference>
<feature type="repeat" description="WD" evidence="3">
    <location>
        <begin position="787"/>
        <end position="828"/>
    </location>
</feature>
<dbReference type="SUPFAM" id="SSF50978">
    <property type="entry name" value="WD40 repeat-like"/>
    <property type="match status" value="2"/>
</dbReference>
<dbReference type="InterPro" id="IPR029030">
    <property type="entry name" value="Caspase-like_dom_sf"/>
</dbReference>
<dbReference type="InterPro" id="IPR019775">
    <property type="entry name" value="WD40_repeat_CS"/>
</dbReference>
<evidence type="ECO:0000313" key="6">
    <source>
        <dbReference type="EMBL" id="AFZ14084.1"/>
    </source>
</evidence>
<feature type="repeat" description="WD" evidence="3">
    <location>
        <begin position="828"/>
        <end position="860"/>
    </location>
</feature>
<feature type="repeat" description="WD" evidence="3">
    <location>
        <begin position="959"/>
        <end position="1000"/>
    </location>
</feature>
<evidence type="ECO:0000259" key="4">
    <source>
        <dbReference type="Pfam" id="PF00656"/>
    </source>
</evidence>
<dbReference type="eggNOG" id="COG4249">
    <property type="taxonomic scope" value="Bacteria"/>
</dbReference>
<dbReference type="Gene3D" id="3.40.50.300">
    <property type="entry name" value="P-loop containing nucleotide triphosphate hydrolases"/>
    <property type="match status" value="1"/>
</dbReference>
<dbReference type="Gene3D" id="2.130.10.10">
    <property type="entry name" value="YVTN repeat-like/Quinoprotein amine dehydrogenase"/>
    <property type="match status" value="5"/>
</dbReference>
<dbReference type="eggNOG" id="COG2319">
    <property type="taxonomic scope" value="Bacteria"/>
</dbReference>
<dbReference type="Pfam" id="PF20703">
    <property type="entry name" value="nSTAND1"/>
    <property type="match status" value="1"/>
</dbReference>
<feature type="repeat" description="WD" evidence="3">
    <location>
        <begin position="1218"/>
        <end position="1259"/>
    </location>
</feature>
<dbReference type="Proteomes" id="UP000010472">
    <property type="component" value="Chromosome"/>
</dbReference>
<evidence type="ECO:0000256" key="3">
    <source>
        <dbReference type="PROSITE-ProRule" id="PRU00221"/>
    </source>
</evidence>
<evidence type="ECO:0000256" key="2">
    <source>
        <dbReference type="ARBA" id="ARBA00022737"/>
    </source>
</evidence>
<dbReference type="InterPro" id="IPR011600">
    <property type="entry name" value="Pept_C14_caspase"/>
</dbReference>
<name>K9W2R5_9CYAN</name>
<feature type="repeat" description="WD" evidence="3">
    <location>
        <begin position="1304"/>
        <end position="1335"/>
    </location>
</feature>
<gene>
    <name evidence="6" type="ORF">Cri9333_3253</name>
</gene>
<dbReference type="HOGENOM" id="CLU_002352_0_1_3"/>
<dbReference type="STRING" id="1173022.Cri9333_3253"/>
<dbReference type="GO" id="GO:0006508">
    <property type="term" value="P:proteolysis"/>
    <property type="evidence" value="ECO:0007669"/>
    <property type="project" value="InterPro"/>
</dbReference>